<dbReference type="Proteomes" id="UP001147148">
    <property type="component" value="Unassembled WGS sequence"/>
</dbReference>
<name>A0ABT5WYM9_9ENTE</name>
<evidence type="ECO:0000256" key="3">
    <source>
        <dbReference type="ARBA" id="ARBA00023163"/>
    </source>
</evidence>
<keyword evidence="1" id="KW-0805">Transcription regulation</keyword>
<keyword evidence="6" id="KW-1185">Reference proteome</keyword>
<evidence type="ECO:0000256" key="1">
    <source>
        <dbReference type="ARBA" id="ARBA00023015"/>
    </source>
</evidence>
<proteinExistence type="predicted"/>
<dbReference type="Pfam" id="PF01047">
    <property type="entry name" value="MarR"/>
    <property type="match status" value="1"/>
</dbReference>
<organism evidence="5 6">
    <name type="scientific">Vagococcus proximus</name>
    <dbReference type="NCBI Taxonomy" id="2991417"/>
    <lineage>
        <taxon>Bacteria</taxon>
        <taxon>Bacillati</taxon>
        <taxon>Bacillota</taxon>
        <taxon>Bacilli</taxon>
        <taxon>Lactobacillales</taxon>
        <taxon>Enterococcaceae</taxon>
        <taxon>Vagococcus</taxon>
    </lineage>
</organism>
<dbReference type="InterPro" id="IPR036388">
    <property type="entry name" value="WH-like_DNA-bd_sf"/>
</dbReference>
<reference evidence="5" key="1">
    <citation type="submission" date="2022-10" db="EMBL/GenBank/DDBJ databases">
        <title>Vagococcus sp. isolated from poultry meat.</title>
        <authorList>
            <person name="Johansson P."/>
            <person name="Bjorkroth J."/>
        </authorList>
    </citation>
    <scope>NUCLEOTIDE SEQUENCE</scope>
    <source>
        <strain evidence="5">PNs007</strain>
    </source>
</reference>
<dbReference type="RefSeq" id="WP_275470519.1">
    <property type="nucleotide sequence ID" value="NZ_JAPDSH010000001.1"/>
</dbReference>
<comment type="caution">
    <text evidence="5">The sequence shown here is derived from an EMBL/GenBank/DDBJ whole genome shotgun (WGS) entry which is preliminary data.</text>
</comment>
<dbReference type="InterPro" id="IPR000835">
    <property type="entry name" value="HTH_MarR-typ"/>
</dbReference>
<dbReference type="Gene3D" id="1.10.10.10">
    <property type="entry name" value="Winged helix-like DNA-binding domain superfamily/Winged helix DNA-binding domain"/>
    <property type="match status" value="1"/>
</dbReference>
<dbReference type="PANTHER" id="PTHR42756">
    <property type="entry name" value="TRANSCRIPTIONAL REGULATOR, MARR"/>
    <property type="match status" value="1"/>
</dbReference>
<evidence type="ECO:0000259" key="4">
    <source>
        <dbReference type="PROSITE" id="PS50995"/>
    </source>
</evidence>
<dbReference type="InterPro" id="IPR036390">
    <property type="entry name" value="WH_DNA-bd_sf"/>
</dbReference>
<evidence type="ECO:0000313" key="5">
    <source>
        <dbReference type="EMBL" id="MDF0478860.1"/>
    </source>
</evidence>
<accession>A0ABT5WYM9</accession>
<keyword evidence="2" id="KW-0238">DNA-binding</keyword>
<dbReference type="PROSITE" id="PS50995">
    <property type="entry name" value="HTH_MARR_2"/>
    <property type="match status" value="1"/>
</dbReference>
<gene>
    <name evidence="5" type="ORF">OL233_01045</name>
</gene>
<protein>
    <submittedName>
        <fullName evidence="5">MarR family transcriptional regulator</fullName>
    </submittedName>
</protein>
<dbReference type="EMBL" id="JAPDSH010000001">
    <property type="protein sequence ID" value="MDF0478860.1"/>
    <property type="molecule type" value="Genomic_DNA"/>
</dbReference>
<dbReference type="PANTHER" id="PTHR42756:SF1">
    <property type="entry name" value="TRANSCRIPTIONAL REPRESSOR OF EMRAB OPERON"/>
    <property type="match status" value="1"/>
</dbReference>
<feature type="domain" description="HTH marR-type" evidence="4">
    <location>
        <begin position="1"/>
        <end position="137"/>
    </location>
</feature>
<dbReference type="SUPFAM" id="SSF46785">
    <property type="entry name" value="Winged helix' DNA-binding domain"/>
    <property type="match status" value="1"/>
</dbReference>
<evidence type="ECO:0000313" key="6">
    <source>
        <dbReference type="Proteomes" id="UP001147148"/>
    </source>
</evidence>
<sequence>MIKANGHKVNASIKSFLNYLIFLEKQLADDSFNFNEIRIIFEIWEQGELSAKTIETELDLDKGYTSRILKRLVSEDLVQKVQSEEDKRLFYVSFTPKGKKVAQKLYKKYETMIMDDFNQLSSDDQRKYLDALEVIQKIEANKRKKI</sequence>
<evidence type="ECO:0000256" key="2">
    <source>
        <dbReference type="ARBA" id="ARBA00023125"/>
    </source>
</evidence>
<dbReference type="SMART" id="SM00347">
    <property type="entry name" value="HTH_MARR"/>
    <property type="match status" value="1"/>
</dbReference>
<keyword evidence="3" id="KW-0804">Transcription</keyword>